<dbReference type="FunFam" id="3.40.50.1000:FF:000028">
    <property type="entry name" value="Calcium-transporting P-type ATPase, putative"/>
    <property type="match status" value="1"/>
</dbReference>
<feature type="domain" description="Cation-transporting P-type ATPase N-terminal" evidence="12">
    <location>
        <begin position="1"/>
        <end position="73"/>
    </location>
</feature>
<evidence type="ECO:0000256" key="8">
    <source>
        <dbReference type="ARBA" id="ARBA00022967"/>
    </source>
</evidence>
<dbReference type="InterPro" id="IPR036412">
    <property type="entry name" value="HAD-like_sf"/>
</dbReference>
<evidence type="ECO:0000256" key="4">
    <source>
        <dbReference type="ARBA" id="ARBA00022692"/>
    </source>
</evidence>
<evidence type="ECO:0000313" key="14">
    <source>
        <dbReference type="Proteomes" id="UP000028523"/>
    </source>
</evidence>
<keyword evidence="10 11" id="KW-0472">Membrane</keyword>
<dbReference type="Pfam" id="PF00689">
    <property type="entry name" value="Cation_ATPase_C"/>
    <property type="match status" value="1"/>
</dbReference>
<keyword evidence="4 11" id="KW-0812">Transmembrane</keyword>
<dbReference type="GO" id="GO:0012505">
    <property type="term" value="C:endomembrane system"/>
    <property type="evidence" value="ECO:0007669"/>
    <property type="project" value="UniProtKB-SubCell"/>
</dbReference>
<keyword evidence="5" id="KW-0547">Nucleotide-binding</keyword>
<evidence type="ECO:0000256" key="6">
    <source>
        <dbReference type="ARBA" id="ARBA00022840"/>
    </source>
</evidence>
<keyword evidence="14" id="KW-1185">Reference proteome</keyword>
<dbReference type="SUPFAM" id="SSF81653">
    <property type="entry name" value="Calcium ATPase, transduction domain A"/>
    <property type="match status" value="1"/>
</dbReference>
<dbReference type="InterPro" id="IPR006068">
    <property type="entry name" value="ATPase_P-typ_cation-transptr_C"/>
</dbReference>
<organism evidence="13 14">
    <name type="scientific">Malacoplasma iowae DK-CPA</name>
    <dbReference type="NCBI Taxonomy" id="1394179"/>
    <lineage>
        <taxon>Bacteria</taxon>
        <taxon>Bacillati</taxon>
        <taxon>Mycoplasmatota</taxon>
        <taxon>Mycoplasmoidales</taxon>
        <taxon>Mycoplasmoidaceae</taxon>
        <taxon>Malacoplasma</taxon>
    </lineage>
</organism>
<dbReference type="InterPro" id="IPR018303">
    <property type="entry name" value="ATPase_P-typ_P_site"/>
</dbReference>
<dbReference type="Pfam" id="PF00122">
    <property type="entry name" value="E1-E2_ATPase"/>
    <property type="match status" value="1"/>
</dbReference>
<feature type="transmembrane region" description="Helical" evidence="11">
    <location>
        <begin position="678"/>
        <end position="699"/>
    </location>
</feature>
<dbReference type="FunFam" id="2.70.150.10:FF:000160">
    <property type="entry name" value="Sarcoplasmic/endoplasmic reticulum calcium ATPase 1"/>
    <property type="match status" value="1"/>
</dbReference>
<dbReference type="AlphaFoldDB" id="A0A084U380"/>
<evidence type="ECO:0000256" key="5">
    <source>
        <dbReference type="ARBA" id="ARBA00022741"/>
    </source>
</evidence>
<dbReference type="InterPro" id="IPR023298">
    <property type="entry name" value="ATPase_P-typ_TM_dom_sf"/>
</dbReference>
<dbReference type="SFLD" id="SFLDS00003">
    <property type="entry name" value="Haloacid_Dehalogenase"/>
    <property type="match status" value="1"/>
</dbReference>
<dbReference type="InterPro" id="IPR023299">
    <property type="entry name" value="ATPase_P-typ_cyto_dom_N"/>
</dbReference>
<evidence type="ECO:0000256" key="2">
    <source>
        <dbReference type="ARBA" id="ARBA00005675"/>
    </source>
</evidence>
<feature type="transmembrane region" description="Helical" evidence="11">
    <location>
        <begin position="87"/>
        <end position="109"/>
    </location>
</feature>
<feature type="transmembrane region" description="Helical" evidence="11">
    <location>
        <begin position="902"/>
        <end position="923"/>
    </location>
</feature>
<evidence type="ECO:0000256" key="1">
    <source>
        <dbReference type="ARBA" id="ARBA00004127"/>
    </source>
</evidence>
<evidence type="ECO:0000256" key="10">
    <source>
        <dbReference type="ARBA" id="ARBA00023136"/>
    </source>
</evidence>
<evidence type="ECO:0000256" key="9">
    <source>
        <dbReference type="ARBA" id="ARBA00022989"/>
    </source>
</evidence>
<dbReference type="InterPro" id="IPR044492">
    <property type="entry name" value="P_typ_ATPase_HD_dom"/>
</dbReference>
<feature type="transmembrane region" description="Helical" evidence="11">
    <location>
        <begin position="297"/>
        <end position="318"/>
    </location>
</feature>
<keyword evidence="9 11" id="KW-1133">Transmembrane helix</keyword>
<keyword evidence="7" id="KW-0460">Magnesium</keyword>
<dbReference type="Gene3D" id="1.20.1110.10">
    <property type="entry name" value="Calcium-transporting ATPase, transmembrane domain"/>
    <property type="match status" value="1"/>
</dbReference>
<feature type="transmembrane region" description="Helical" evidence="11">
    <location>
        <begin position="705"/>
        <end position="726"/>
    </location>
</feature>
<dbReference type="SFLD" id="SFLDG00002">
    <property type="entry name" value="C1.7:_P-type_atpase_like"/>
    <property type="match status" value="1"/>
</dbReference>
<dbReference type="InterPro" id="IPR004014">
    <property type="entry name" value="ATPase_P-typ_cation-transptr_N"/>
</dbReference>
<feature type="transmembrane region" description="Helical" evidence="11">
    <location>
        <begin position="757"/>
        <end position="780"/>
    </location>
</feature>
<reference evidence="13 14" key="1">
    <citation type="journal article" date="2014" name="PLoS ONE">
        <title>Reduction of Hydrogen Peroxide Accumulation and Toxicity by a Catalase from Mycoplasma iowae.</title>
        <authorList>
            <person name="Pritchard R.E."/>
            <person name="Prassinos A.J."/>
            <person name="Osborne J.D."/>
            <person name="Raviv Z."/>
            <person name="Balish M.F."/>
        </authorList>
    </citation>
    <scope>NUCLEOTIDE SEQUENCE [LARGE SCALE GENOMIC DNA]</scope>
    <source>
        <strain evidence="13 14">DK-CPA</strain>
    </source>
</reference>
<dbReference type="SMART" id="SM00831">
    <property type="entry name" value="Cation_ATPase_N"/>
    <property type="match status" value="1"/>
</dbReference>
<dbReference type="GO" id="GO:0005524">
    <property type="term" value="F:ATP binding"/>
    <property type="evidence" value="ECO:0007669"/>
    <property type="project" value="UniProtKB-KW"/>
</dbReference>
<proteinExistence type="inferred from homology"/>
<comment type="caution">
    <text evidence="13">The sequence shown here is derived from an EMBL/GenBank/DDBJ whole genome shotgun (WGS) entry which is preliminary data.</text>
</comment>
<name>A0A084U380_MALIO</name>
<feature type="transmembrane region" description="Helical" evidence="11">
    <location>
        <begin position="57"/>
        <end position="75"/>
    </location>
</feature>
<feature type="transmembrane region" description="Helical" evidence="11">
    <location>
        <begin position="258"/>
        <end position="277"/>
    </location>
</feature>
<dbReference type="SFLD" id="SFLDF00027">
    <property type="entry name" value="p-type_atpase"/>
    <property type="match status" value="1"/>
</dbReference>
<accession>A0A084U380</accession>
<feature type="transmembrane region" description="Helical" evidence="11">
    <location>
        <begin position="800"/>
        <end position="822"/>
    </location>
</feature>
<dbReference type="SUPFAM" id="SSF56784">
    <property type="entry name" value="HAD-like"/>
    <property type="match status" value="1"/>
</dbReference>
<gene>
    <name evidence="13" type="primary">mgtA</name>
    <name evidence="13" type="ORF">P271_249</name>
</gene>
<evidence type="ECO:0000256" key="11">
    <source>
        <dbReference type="SAM" id="Phobius"/>
    </source>
</evidence>
<dbReference type="NCBIfam" id="TIGR01494">
    <property type="entry name" value="ATPase_P-type"/>
    <property type="match status" value="4"/>
</dbReference>
<keyword evidence="3" id="KW-0597">Phosphoprotein</keyword>
<dbReference type="PROSITE" id="PS00154">
    <property type="entry name" value="ATPASE_E1_E2"/>
    <property type="match status" value="1"/>
</dbReference>
<dbReference type="Proteomes" id="UP000028523">
    <property type="component" value="Unassembled WGS sequence"/>
</dbReference>
<feature type="transmembrane region" description="Helical" evidence="11">
    <location>
        <begin position="843"/>
        <end position="861"/>
    </location>
</feature>
<evidence type="ECO:0000256" key="7">
    <source>
        <dbReference type="ARBA" id="ARBA00022842"/>
    </source>
</evidence>
<dbReference type="Pfam" id="PF00690">
    <property type="entry name" value="Cation_ATPase_N"/>
    <property type="match status" value="1"/>
</dbReference>
<dbReference type="Gene3D" id="3.40.50.1000">
    <property type="entry name" value="HAD superfamily/HAD-like"/>
    <property type="match status" value="1"/>
</dbReference>
<evidence type="ECO:0000313" key="13">
    <source>
        <dbReference type="EMBL" id="KFB07416.1"/>
    </source>
</evidence>
<keyword evidence="6" id="KW-0067">ATP-binding</keyword>
<dbReference type="InterPro" id="IPR059000">
    <property type="entry name" value="ATPase_P-type_domA"/>
</dbReference>
<comment type="subcellular location">
    <subcellularLocation>
        <location evidence="1">Endomembrane system</location>
        <topology evidence="1">Multi-pass membrane protein</topology>
    </subcellularLocation>
</comment>
<dbReference type="Gene3D" id="2.70.150.10">
    <property type="entry name" value="Calcium-transporting ATPase, cytoplasmic transduction domain A"/>
    <property type="match status" value="1"/>
</dbReference>
<dbReference type="PANTHER" id="PTHR42861">
    <property type="entry name" value="CALCIUM-TRANSPORTING ATPASE"/>
    <property type="match status" value="1"/>
</dbReference>
<evidence type="ECO:0000259" key="12">
    <source>
        <dbReference type="SMART" id="SM00831"/>
    </source>
</evidence>
<keyword evidence="8" id="KW-1278">Translocase</keyword>
<dbReference type="GO" id="GO:0016020">
    <property type="term" value="C:membrane"/>
    <property type="evidence" value="ECO:0007669"/>
    <property type="project" value="InterPro"/>
</dbReference>
<dbReference type="PRINTS" id="PR00120">
    <property type="entry name" value="HATPASE"/>
</dbReference>
<sequence length="946" mass="105411">MNKNLSEAQSKLTSDFEKGLTSQEVAKRIKTFGYNKLKEKKQHTFFRKFINQFYDPLLLLLIVAAIISYVVAGLNSRKQHFEPIEVIVEWVEPSVILLIVFINALFGAIQEAKAEKAMEALNKMTTPITKVIRDGNFDQISSIEVVPGDIVIIEAGDTIPADGIIIENNSLKVIESVLTGESIAIEKNEDFVYDDKTPIGDRLNYVYSGTSVINGRATILVTNTGMNTEIGKIASLLNENDGGLSPLEKRISSLGKKLTYIAMFFLVLVFILYVTYVNDPSLISETWSNGFKVAVSIAISVIPEGLLAILTVILALGVKRMAKQNALIKKLSSVETLGSASVICSDKTGTLTQNKMTIVEVFTNKKSFKEFDSKEVKQLIEYGMLCNDTKIDENELIGDPTETSIVKAGIDNGIEVNSLLKKYPRVEELPFDSDRKLMSTIHKVSDGYLVVTKGAVDNLFSICKNKESIKEYEKQNEIMSNKALRVLGIAIKKIKSIPKDVTFKTIEKDLQLIGLLGIIDPPREEVKLSIQECLKAGIRPIMITGDHANTASAIAKELNILYSDEQKTITGSELEKMSDEELQQHIKEYSVYARVSPQDKIRVVKAWQKNGDIVAMTGDGVNDAPALQAADIGCAMGITGTEVSKGAADMILVDDNFSTIVEAVKEGRGVLDNIKRMMLTLFTTNVSELFTLLFGMLIFRFNPFSALQILWINLVTESFPGIALGMKKAERDVMSFKPNYSNNLLDKKMVLKVLSQGLLTFALCTVGFFLGAGMFVNFNFSLIVQSLQAFHKTTGTSREILLNMQMAGSTMVFITLSISQAFNAFNMFSKHNICTYKWDDIKYVFYAFGISTFFILLVLLVPKMNEVFNLNPYVFSDVKTITQITTSDNITTVVQSSTSINYSYFIIIAFVFAFVQTIIIELLKIINNSNWYRKIVNKSNFLKKWN</sequence>
<dbReference type="EMBL" id="AWQU01000084">
    <property type="protein sequence ID" value="KFB07416.1"/>
    <property type="molecule type" value="Genomic_DNA"/>
</dbReference>
<protein>
    <submittedName>
        <fullName evidence="13">Cation transport ATPase</fullName>
    </submittedName>
</protein>
<dbReference type="Pfam" id="PF13246">
    <property type="entry name" value="Cation_ATPase"/>
    <property type="match status" value="1"/>
</dbReference>
<dbReference type="PRINTS" id="PR00119">
    <property type="entry name" value="CATATPASE"/>
</dbReference>
<comment type="similarity">
    <text evidence="2">Belongs to the cation transport ATPase (P-type) (TC 3.A.3) family. Type IIA subfamily.</text>
</comment>
<dbReference type="SUPFAM" id="SSF81665">
    <property type="entry name" value="Calcium ATPase, transmembrane domain M"/>
    <property type="match status" value="1"/>
</dbReference>
<dbReference type="FunFam" id="3.40.50.1000:FF:000001">
    <property type="entry name" value="Phospholipid-transporting ATPase IC"/>
    <property type="match status" value="1"/>
</dbReference>
<dbReference type="Gene3D" id="3.40.1110.10">
    <property type="entry name" value="Calcium-transporting ATPase, cytoplasmic domain N"/>
    <property type="match status" value="1"/>
</dbReference>
<dbReference type="InterPro" id="IPR023214">
    <property type="entry name" value="HAD_sf"/>
</dbReference>
<dbReference type="GO" id="GO:0016887">
    <property type="term" value="F:ATP hydrolysis activity"/>
    <property type="evidence" value="ECO:0007669"/>
    <property type="project" value="InterPro"/>
</dbReference>
<evidence type="ECO:0000256" key="3">
    <source>
        <dbReference type="ARBA" id="ARBA00022553"/>
    </source>
</evidence>
<dbReference type="InterPro" id="IPR001757">
    <property type="entry name" value="P_typ_ATPase"/>
</dbReference>
<dbReference type="RefSeq" id="WP_036452278.1">
    <property type="nucleotide sequence ID" value="NZ_AWQU01000084.1"/>
</dbReference>
<dbReference type="InterPro" id="IPR008250">
    <property type="entry name" value="ATPase_P-typ_transduc_dom_A_sf"/>
</dbReference>